<dbReference type="GO" id="GO:0043522">
    <property type="term" value="F:leucine zipper domain binding"/>
    <property type="evidence" value="ECO:0007669"/>
    <property type="project" value="Ensembl"/>
</dbReference>
<dbReference type="PANTHER" id="PTHR15565:SF0">
    <property type="entry name" value="PROTEIN AATF"/>
    <property type="match status" value="1"/>
</dbReference>
<feature type="compositionally biased region" description="Acidic residues" evidence="2">
    <location>
        <begin position="272"/>
        <end position="282"/>
    </location>
</feature>
<evidence type="ECO:0000313" key="6">
    <source>
        <dbReference type="Proteomes" id="UP000694385"/>
    </source>
</evidence>
<dbReference type="GO" id="GO:0006357">
    <property type="term" value="P:regulation of transcription by RNA polymerase II"/>
    <property type="evidence" value="ECO:0007669"/>
    <property type="project" value="TreeGrafter"/>
</dbReference>
<dbReference type="AlphaFoldDB" id="A0A8C5JYP6"/>
<evidence type="ECO:0000313" key="5">
    <source>
        <dbReference type="Ensembl" id="ENSJJAP00000000396.1"/>
    </source>
</evidence>
<name>A0A8C5JYP6_JACJA</name>
<evidence type="ECO:0000259" key="4">
    <source>
        <dbReference type="Pfam" id="PF13339"/>
    </source>
</evidence>
<dbReference type="Pfam" id="PF13339">
    <property type="entry name" value="AATF-Che1"/>
    <property type="match status" value="1"/>
</dbReference>
<feature type="domain" description="Apoptosis-antagonizing transcription factor C-terminal" evidence="3">
    <location>
        <begin position="417"/>
        <end position="501"/>
    </location>
</feature>
<dbReference type="InterPro" id="IPR012617">
    <property type="entry name" value="AATF_C"/>
</dbReference>
<protein>
    <submittedName>
        <fullName evidence="5">Apoptosis antagonizing transcription factor</fullName>
    </submittedName>
</protein>
<dbReference type="PANTHER" id="PTHR15565">
    <property type="entry name" value="AATF PROTEIN APOPTOSIS ANTAGONIZING TRANSCRIPTION FACTOR"/>
    <property type="match status" value="1"/>
</dbReference>
<comment type="similarity">
    <text evidence="1">Belongs to the AATF family.</text>
</comment>
<feature type="region of interest" description="Disordered" evidence="2">
    <location>
        <begin position="264"/>
        <end position="295"/>
    </location>
</feature>
<gene>
    <name evidence="5" type="primary">Aatf</name>
</gene>
<dbReference type="GO" id="GO:0040016">
    <property type="term" value="P:embryonic cleavage"/>
    <property type="evidence" value="ECO:0007669"/>
    <property type="project" value="Ensembl"/>
</dbReference>
<dbReference type="GO" id="GO:0042274">
    <property type="term" value="P:ribosomal small subunit biogenesis"/>
    <property type="evidence" value="ECO:0007669"/>
    <property type="project" value="Ensembl"/>
</dbReference>
<sequence length="513" mass="58744">MAGSQPWALQLEQLLNPNPREADPEADPEEATAARVIDRFDEGEDEESDFLGVSSIRKLASSSLLDTDKRYSGKTTSRKAWKEDQWQQSLPDSSGERKKSRNHSAEVFQSISDFEKFTEGMDDLGSSEEEEEEEEEERDVEEDLDAESEEDKAGDRNSEDDGVVMTFSSVKVSEEVEKGRAVKNQIALWDQLLEGRIKLQKALLTTNQLPQPDVFPVFKDKGGPEFVSALKNSHKALKALLRSLVDLQEELLFQNSDTRYLVDGTKPKAESEEISSEEDELVEEKKKQRKAPPKRKLEMEDYPSFMAKRFADFTVYRNRTLQKWHDKTKLASGKLGKGFGAFERSILTQIDHILMDKERLLRRTQTKRSVYRVLGKPEPAPQPVPESLPEREIVPEVPANAHLKDLDEEIFDDDDFYHQLLRELIERKTSSLDPNDQVAMGRQWLAIQKLRSKIRKKVDRKASKGRKLRFHVLSKLLSFMAPIDHTTMNDDARTELYRSLFGQLNPPDPGHGD</sequence>
<dbReference type="GO" id="GO:0007155">
    <property type="term" value="P:cell adhesion"/>
    <property type="evidence" value="ECO:0007669"/>
    <property type="project" value="Ensembl"/>
</dbReference>
<dbReference type="GO" id="GO:0005737">
    <property type="term" value="C:cytoplasm"/>
    <property type="evidence" value="ECO:0007669"/>
    <property type="project" value="Ensembl"/>
</dbReference>
<feature type="domain" description="AATF leucine zipper-containing" evidence="4">
    <location>
        <begin position="175"/>
        <end position="327"/>
    </location>
</feature>
<dbReference type="GO" id="GO:0005654">
    <property type="term" value="C:nucleoplasm"/>
    <property type="evidence" value="ECO:0007669"/>
    <property type="project" value="Ensembl"/>
</dbReference>
<reference evidence="5" key="2">
    <citation type="submission" date="2025-09" db="UniProtKB">
        <authorList>
            <consortium name="Ensembl"/>
        </authorList>
    </citation>
    <scope>IDENTIFICATION</scope>
</reference>
<dbReference type="OMA" id="INFMAPN"/>
<dbReference type="GeneTree" id="ENSGT00390000000288"/>
<feature type="region of interest" description="Disordered" evidence="2">
    <location>
        <begin position="62"/>
        <end position="161"/>
    </location>
</feature>
<evidence type="ECO:0000256" key="1">
    <source>
        <dbReference type="ARBA" id="ARBA00008966"/>
    </source>
</evidence>
<reference evidence="5" key="1">
    <citation type="submission" date="2025-08" db="UniProtKB">
        <authorList>
            <consortium name="Ensembl"/>
        </authorList>
    </citation>
    <scope>IDENTIFICATION</scope>
</reference>
<evidence type="ECO:0000256" key="2">
    <source>
        <dbReference type="SAM" id="MobiDB-lite"/>
    </source>
</evidence>
<dbReference type="Ensembl" id="ENSJJAT00000000426.1">
    <property type="protein sequence ID" value="ENSJJAP00000000396.1"/>
    <property type="gene ID" value="ENSJJAG00000000330.1"/>
</dbReference>
<dbReference type="GO" id="GO:0007346">
    <property type="term" value="P:regulation of mitotic cell cycle"/>
    <property type="evidence" value="ECO:0007669"/>
    <property type="project" value="Ensembl"/>
</dbReference>
<evidence type="ECO:0000259" key="3">
    <source>
        <dbReference type="Pfam" id="PF08164"/>
    </source>
</evidence>
<dbReference type="Pfam" id="PF08164">
    <property type="entry name" value="TRAUB"/>
    <property type="match status" value="1"/>
</dbReference>
<keyword evidence="6" id="KW-1185">Reference proteome</keyword>
<organism evidence="5 6">
    <name type="scientific">Jaculus jaculus</name>
    <name type="common">Lesser Egyptian jerboa</name>
    <dbReference type="NCBI Taxonomy" id="51337"/>
    <lineage>
        <taxon>Eukaryota</taxon>
        <taxon>Metazoa</taxon>
        <taxon>Chordata</taxon>
        <taxon>Craniata</taxon>
        <taxon>Vertebrata</taxon>
        <taxon>Euteleostomi</taxon>
        <taxon>Mammalia</taxon>
        <taxon>Eutheria</taxon>
        <taxon>Euarchontoglires</taxon>
        <taxon>Glires</taxon>
        <taxon>Rodentia</taxon>
        <taxon>Myomorpha</taxon>
        <taxon>Dipodoidea</taxon>
        <taxon>Dipodidae</taxon>
        <taxon>Dipodinae</taxon>
        <taxon>Jaculus</taxon>
    </lineage>
</organism>
<dbReference type="InterPro" id="IPR025160">
    <property type="entry name" value="AATF"/>
</dbReference>
<dbReference type="GO" id="GO:0042985">
    <property type="term" value="P:negative regulation of amyloid precursor protein biosynthetic process"/>
    <property type="evidence" value="ECO:0007669"/>
    <property type="project" value="Ensembl"/>
</dbReference>
<dbReference type="GO" id="GO:0032040">
    <property type="term" value="C:small-subunit processome"/>
    <property type="evidence" value="ECO:0007669"/>
    <property type="project" value="Ensembl"/>
</dbReference>
<dbReference type="GO" id="GO:2001234">
    <property type="term" value="P:negative regulation of apoptotic signaling pathway"/>
    <property type="evidence" value="ECO:0007669"/>
    <property type="project" value="Ensembl"/>
</dbReference>
<dbReference type="Proteomes" id="UP000694385">
    <property type="component" value="Unassembled WGS sequence"/>
</dbReference>
<dbReference type="GO" id="GO:0005667">
    <property type="term" value="C:transcription regulator complex"/>
    <property type="evidence" value="ECO:0007669"/>
    <property type="project" value="Ensembl"/>
</dbReference>
<feature type="compositionally biased region" description="Acidic residues" evidence="2">
    <location>
        <begin position="120"/>
        <end position="150"/>
    </location>
</feature>
<proteinExistence type="inferred from homology"/>
<dbReference type="InterPro" id="IPR039223">
    <property type="entry name" value="AATF/Bfr2"/>
</dbReference>
<accession>A0A8C5JYP6</accession>